<dbReference type="InterPro" id="IPR050300">
    <property type="entry name" value="GDXG_lipolytic_enzyme"/>
</dbReference>
<evidence type="ECO:0000259" key="2">
    <source>
        <dbReference type="Pfam" id="PF20434"/>
    </source>
</evidence>
<keyword evidence="1 3" id="KW-0378">Hydrolase</keyword>
<dbReference type="EMBL" id="JBHSAW010000003">
    <property type="protein sequence ID" value="MFC4094918.1"/>
    <property type="molecule type" value="Genomic_DNA"/>
</dbReference>
<dbReference type="GO" id="GO:0016787">
    <property type="term" value="F:hydrolase activity"/>
    <property type="evidence" value="ECO:0007669"/>
    <property type="project" value="UniProtKB-KW"/>
</dbReference>
<dbReference type="Pfam" id="PF20434">
    <property type="entry name" value="BD-FAE"/>
    <property type="match status" value="1"/>
</dbReference>
<dbReference type="InterPro" id="IPR049492">
    <property type="entry name" value="BD-FAE-like_dom"/>
</dbReference>
<feature type="domain" description="BD-FAE-like" evidence="2">
    <location>
        <begin position="39"/>
        <end position="191"/>
    </location>
</feature>
<evidence type="ECO:0000313" key="3">
    <source>
        <dbReference type="EMBL" id="MFC4094918.1"/>
    </source>
</evidence>
<keyword evidence="4" id="KW-1185">Reference proteome</keyword>
<dbReference type="InterPro" id="IPR029058">
    <property type="entry name" value="AB_hydrolase_fold"/>
</dbReference>
<dbReference type="SUPFAM" id="SSF53474">
    <property type="entry name" value="alpha/beta-Hydrolases"/>
    <property type="match status" value="1"/>
</dbReference>
<sequence length="297" mass="32977">MSKKYILSIIAGLTIVVSGASQDFETLTYFKNDTISLKLDLFVPKTSDSIKVPLVIYVHGGGFVTGKRENGHNLAKHLVENNIACATISYSLYMKGRGFGCNENLSEKVKAIQIASSQLWQATAFLREKSSELNLDSTKIFIAGSSAGAETVMHAAYWNRNQMQLYENRLPTEFKYAGVISGAGALMDLNLITKSSAIPFMGFHGDADPLVPYKTASHHYCAPNTKGWLMLFGSHTIAKHLESLNETTELITFEGGKHSYAGVYFYQNQKPVSNFIKRVLNGERFNLYKKFNGEDQN</sequence>
<organism evidence="3 4">
    <name type="scientific">Euzebyella saccharophila</name>
    <dbReference type="NCBI Taxonomy" id="679664"/>
    <lineage>
        <taxon>Bacteria</taxon>
        <taxon>Pseudomonadati</taxon>
        <taxon>Bacteroidota</taxon>
        <taxon>Flavobacteriia</taxon>
        <taxon>Flavobacteriales</taxon>
        <taxon>Flavobacteriaceae</taxon>
        <taxon>Euzebyella</taxon>
    </lineage>
</organism>
<accession>A0ABV8JJH4</accession>
<dbReference type="RefSeq" id="WP_192462169.1">
    <property type="nucleotide sequence ID" value="NZ_JACYFJ010000003.1"/>
</dbReference>
<protein>
    <submittedName>
        <fullName evidence="3">Alpha/beta hydrolase</fullName>
    </submittedName>
</protein>
<gene>
    <name evidence="3" type="ORF">ACFOUT_03475</name>
</gene>
<reference evidence="4" key="1">
    <citation type="journal article" date="2019" name="Int. J. Syst. Evol. Microbiol.">
        <title>The Global Catalogue of Microorganisms (GCM) 10K type strain sequencing project: providing services to taxonomists for standard genome sequencing and annotation.</title>
        <authorList>
            <consortium name="The Broad Institute Genomics Platform"/>
            <consortium name="The Broad Institute Genome Sequencing Center for Infectious Disease"/>
            <person name="Wu L."/>
            <person name="Ma J."/>
        </authorList>
    </citation>
    <scope>NUCLEOTIDE SEQUENCE [LARGE SCALE GENOMIC DNA]</scope>
    <source>
        <strain evidence="4">CECT 7477</strain>
    </source>
</reference>
<name>A0ABV8JJH4_9FLAO</name>
<proteinExistence type="predicted"/>
<dbReference type="Gene3D" id="3.40.50.1820">
    <property type="entry name" value="alpha/beta hydrolase"/>
    <property type="match status" value="1"/>
</dbReference>
<dbReference type="Proteomes" id="UP001595814">
    <property type="component" value="Unassembled WGS sequence"/>
</dbReference>
<evidence type="ECO:0000313" key="4">
    <source>
        <dbReference type="Proteomes" id="UP001595814"/>
    </source>
</evidence>
<evidence type="ECO:0000256" key="1">
    <source>
        <dbReference type="ARBA" id="ARBA00022801"/>
    </source>
</evidence>
<comment type="caution">
    <text evidence="3">The sequence shown here is derived from an EMBL/GenBank/DDBJ whole genome shotgun (WGS) entry which is preliminary data.</text>
</comment>
<dbReference type="PANTHER" id="PTHR48081">
    <property type="entry name" value="AB HYDROLASE SUPERFAMILY PROTEIN C4A8.06C"/>
    <property type="match status" value="1"/>
</dbReference>